<name>A0ABQ3ZK91_9ACTN</name>
<dbReference type="Pfam" id="PF03819">
    <property type="entry name" value="MazG"/>
    <property type="match status" value="1"/>
</dbReference>
<evidence type="ECO:0000313" key="3">
    <source>
        <dbReference type="Proteomes" id="UP000603200"/>
    </source>
</evidence>
<sequence length="322" mass="34539">MTQPAGRIVLLVTSPRLPAGLLTAYAWDLVRSGPVFTAFDGPQVVALRASGVTVNVVSPSIDQLLGSLTSSSTVVWLAGAAGDEDFARQLGMRLAREPGLAELELCHGSWDPPGARLLDAVAVMDRLVSPGGDPWKQQQTHETLAQYLLEESYEAYDAIADNDLDALREELGDVLLQVVLHARLAEDLPEDERWNVDDVAGDLVDKMVRRNPHVFAGESVASVEDIIDNWERIKKAEKSRESVLEGIALSQPALALAAKILQRTERAGLDVPLPSGADLGSTLLRLVAQSRVDGLDAESLLRAAALRHAGAVRDAESVAPAE</sequence>
<feature type="domain" description="NTP pyrophosphohydrolase MazG-like" evidence="1">
    <location>
        <begin position="139"/>
        <end position="215"/>
    </location>
</feature>
<dbReference type="EMBL" id="BOMN01000025">
    <property type="protein sequence ID" value="GIE19010.1"/>
    <property type="molecule type" value="Genomic_DNA"/>
</dbReference>
<reference evidence="2 3" key="1">
    <citation type="submission" date="2021-01" db="EMBL/GenBank/DDBJ databases">
        <title>Whole genome shotgun sequence of Actinoplanes humidus NBRC 14915.</title>
        <authorList>
            <person name="Komaki H."/>
            <person name="Tamura T."/>
        </authorList>
    </citation>
    <scope>NUCLEOTIDE SEQUENCE [LARGE SCALE GENOMIC DNA]</scope>
    <source>
        <strain evidence="2 3">NBRC 14915</strain>
    </source>
</reference>
<comment type="caution">
    <text evidence="2">The sequence shown here is derived from an EMBL/GenBank/DDBJ whole genome shotgun (WGS) entry which is preliminary data.</text>
</comment>
<gene>
    <name evidence="2" type="ORF">Ahu01nite_021120</name>
</gene>
<dbReference type="PANTHER" id="PTHR30522:SF0">
    <property type="entry name" value="NUCLEOSIDE TRIPHOSPHATE PYROPHOSPHOHYDROLASE"/>
    <property type="match status" value="1"/>
</dbReference>
<keyword evidence="3" id="KW-1185">Reference proteome</keyword>
<dbReference type="InterPro" id="IPR011551">
    <property type="entry name" value="NTP_PyrPHydrolase_MazG"/>
</dbReference>
<dbReference type="PANTHER" id="PTHR30522">
    <property type="entry name" value="NUCLEOSIDE TRIPHOSPHATE PYROPHOSPHOHYDROLASE"/>
    <property type="match status" value="1"/>
</dbReference>
<evidence type="ECO:0000259" key="1">
    <source>
        <dbReference type="Pfam" id="PF03819"/>
    </source>
</evidence>
<organism evidence="2 3">
    <name type="scientific">Winogradskya humida</name>
    <dbReference type="NCBI Taxonomy" id="113566"/>
    <lineage>
        <taxon>Bacteria</taxon>
        <taxon>Bacillati</taxon>
        <taxon>Actinomycetota</taxon>
        <taxon>Actinomycetes</taxon>
        <taxon>Micromonosporales</taxon>
        <taxon>Micromonosporaceae</taxon>
        <taxon>Winogradskya</taxon>
    </lineage>
</organism>
<dbReference type="RefSeq" id="WP_203836267.1">
    <property type="nucleotide sequence ID" value="NZ_BAAATV010000005.1"/>
</dbReference>
<dbReference type="CDD" id="cd11528">
    <property type="entry name" value="NTP-PPase_MazG_Nterm"/>
    <property type="match status" value="1"/>
</dbReference>
<evidence type="ECO:0000313" key="2">
    <source>
        <dbReference type="EMBL" id="GIE19010.1"/>
    </source>
</evidence>
<dbReference type="InterPro" id="IPR048015">
    <property type="entry name" value="NTP-PPase_MazG-like_N"/>
</dbReference>
<dbReference type="Proteomes" id="UP000603200">
    <property type="component" value="Unassembled WGS sequence"/>
</dbReference>
<accession>A0ABQ3ZK91</accession>
<proteinExistence type="predicted"/>
<dbReference type="Gene3D" id="1.10.287.1080">
    <property type="entry name" value="MazG-like"/>
    <property type="match status" value="1"/>
</dbReference>
<protein>
    <submittedName>
        <fullName evidence="2">Nucleoside triphosphate pyrophosphohydrolase</fullName>
    </submittedName>
</protein>
<dbReference type="InterPro" id="IPR004518">
    <property type="entry name" value="MazG-like_dom"/>
</dbReference>
<dbReference type="SUPFAM" id="SSF101386">
    <property type="entry name" value="all-alpha NTP pyrophosphatases"/>
    <property type="match status" value="1"/>
</dbReference>